<dbReference type="OrthoDB" id="21094at2"/>
<evidence type="ECO:0000256" key="6">
    <source>
        <dbReference type="ARBA" id="ARBA00023136"/>
    </source>
</evidence>
<evidence type="ECO:0000256" key="4">
    <source>
        <dbReference type="ARBA" id="ARBA00022692"/>
    </source>
</evidence>
<dbReference type="RefSeq" id="WP_154060784.1">
    <property type="nucleotide sequence ID" value="NZ_LR217692.1"/>
</dbReference>
<accession>A0A451CWN9</accession>
<sequence length="216" mass="24902">MNFLNTNIYLYLNFLITLFILITPINVILMFLSSFYLKNTEQTNQINILMHFSLSIILCITLFLGSVILKFFNTPLAFIGITEGIIMLFTSWTFLKTTVSTVFNKNSKYNHFMDTNTQLPHLTLITPFLLGIGSIKMIIEWSIHNNSIYNLLGGTFVIILFSIICYCICKISLYISKFINNSIILTIIRIFGFFLLTVSIKSIIYGIYNIFYTPII</sequence>
<dbReference type="Pfam" id="PF01914">
    <property type="entry name" value="MarC"/>
    <property type="match status" value="1"/>
</dbReference>
<comment type="subcellular location">
    <subcellularLocation>
        <location evidence="1 7">Cell membrane</location>
        <topology evidence="1 7">Multi-pass membrane protein</topology>
    </subcellularLocation>
</comment>
<evidence type="ECO:0000256" key="5">
    <source>
        <dbReference type="ARBA" id="ARBA00022989"/>
    </source>
</evidence>
<keyword evidence="3" id="KW-1003">Cell membrane</keyword>
<evidence type="ECO:0000256" key="3">
    <source>
        <dbReference type="ARBA" id="ARBA00022475"/>
    </source>
</evidence>
<evidence type="ECO:0000256" key="7">
    <source>
        <dbReference type="RuleBase" id="RU362048"/>
    </source>
</evidence>
<dbReference type="PANTHER" id="PTHR33508:SF1">
    <property type="entry name" value="UPF0056 MEMBRANE PROTEIN YHCE"/>
    <property type="match status" value="1"/>
</dbReference>
<keyword evidence="6 7" id="KW-0472">Membrane</keyword>
<evidence type="ECO:0000313" key="9">
    <source>
        <dbReference type="Proteomes" id="UP000294466"/>
    </source>
</evidence>
<dbReference type="AlphaFoldDB" id="A0A451CWN9"/>
<dbReference type="EMBL" id="LR217692">
    <property type="protein sequence ID" value="VFP77751.1"/>
    <property type="molecule type" value="Genomic_DNA"/>
</dbReference>
<feature type="transmembrane region" description="Helical" evidence="7">
    <location>
        <begin position="48"/>
        <end position="69"/>
    </location>
</feature>
<evidence type="ECO:0000313" key="8">
    <source>
        <dbReference type="EMBL" id="VFP77751.1"/>
    </source>
</evidence>
<keyword evidence="4 7" id="KW-0812">Transmembrane</keyword>
<evidence type="ECO:0000256" key="2">
    <source>
        <dbReference type="ARBA" id="ARBA00009784"/>
    </source>
</evidence>
<protein>
    <recommendedName>
        <fullName evidence="7">UPF0056 membrane protein</fullName>
    </recommendedName>
</protein>
<dbReference type="Proteomes" id="UP000294466">
    <property type="component" value="Chromosome"/>
</dbReference>
<feature type="transmembrane region" description="Helical" evidence="7">
    <location>
        <begin position="187"/>
        <end position="211"/>
    </location>
</feature>
<evidence type="ECO:0000256" key="1">
    <source>
        <dbReference type="ARBA" id="ARBA00004651"/>
    </source>
</evidence>
<dbReference type="InterPro" id="IPR002771">
    <property type="entry name" value="Multi_antbiot-R_MarC"/>
</dbReference>
<dbReference type="PANTHER" id="PTHR33508">
    <property type="entry name" value="UPF0056 MEMBRANE PROTEIN YHCE"/>
    <property type="match status" value="1"/>
</dbReference>
<reference evidence="8 9" key="1">
    <citation type="submission" date="2019-02" db="EMBL/GenBank/DDBJ databases">
        <authorList>
            <person name="Manzano-Marin A."/>
            <person name="Manzano-Marin A."/>
        </authorList>
    </citation>
    <scope>NUCLEOTIDE SEQUENCE [LARGE SCALE GENOMIC DNA]</scope>
    <source>
        <strain evidence="8 9">BuCisplendens/pseudotsugae</strain>
    </source>
</reference>
<dbReference type="GO" id="GO:0005886">
    <property type="term" value="C:plasma membrane"/>
    <property type="evidence" value="ECO:0007669"/>
    <property type="project" value="UniProtKB-SubCell"/>
</dbReference>
<feature type="transmembrane region" description="Helical" evidence="7">
    <location>
        <begin position="12"/>
        <end position="36"/>
    </location>
</feature>
<keyword evidence="5 7" id="KW-1133">Transmembrane helix</keyword>
<feature type="transmembrane region" description="Helical" evidence="7">
    <location>
        <begin position="76"/>
        <end position="95"/>
    </location>
</feature>
<comment type="similarity">
    <text evidence="2 7">Belongs to the UPF0056 (MarC) family.</text>
</comment>
<gene>
    <name evidence="8" type="primary">ychE</name>
    <name evidence="8" type="ORF">BUCISPPS3390_176</name>
</gene>
<feature type="transmembrane region" description="Helical" evidence="7">
    <location>
        <begin position="119"/>
        <end position="139"/>
    </location>
</feature>
<feature type="transmembrane region" description="Helical" evidence="7">
    <location>
        <begin position="151"/>
        <end position="175"/>
    </location>
</feature>
<organism evidence="8 9">
    <name type="scientific">Buchnera aphidicola</name>
    <name type="common">Cinara cf. splendens/pseudotsugae 3390</name>
    <dbReference type="NCBI Taxonomy" id="2518980"/>
    <lineage>
        <taxon>Bacteria</taxon>
        <taxon>Pseudomonadati</taxon>
        <taxon>Pseudomonadota</taxon>
        <taxon>Gammaproteobacteria</taxon>
        <taxon>Enterobacterales</taxon>
        <taxon>Erwiniaceae</taxon>
        <taxon>Buchnera</taxon>
    </lineage>
</organism>
<name>A0A451CWN9_9GAMM</name>
<proteinExistence type="inferred from homology"/>